<dbReference type="EMBL" id="JARQWQ010000072">
    <property type="protein sequence ID" value="KAK2554021.1"/>
    <property type="molecule type" value="Genomic_DNA"/>
</dbReference>
<feature type="transmembrane region" description="Helical" evidence="11">
    <location>
        <begin position="178"/>
        <end position="204"/>
    </location>
</feature>
<evidence type="ECO:0000256" key="7">
    <source>
        <dbReference type="ARBA" id="ARBA00023157"/>
    </source>
</evidence>
<keyword evidence="4 11" id="KW-1133">Transmembrane helix</keyword>
<evidence type="ECO:0000259" key="12">
    <source>
        <dbReference type="PROSITE" id="PS50262"/>
    </source>
</evidence>
<gene>
    <name evidence="13" type="ORF">P5673_024357</name>
</gene>
<comment type="similarity">
    <text evidence="10">Belongs to the G-protein coupled receptor 1 family.</text>
</comment>
<evidence type="ECO:0000313" key="14">
    <source>
        <dbReference type="Proteomes" id="UP001249851"/>
    </source>
</evidence>
<evidence type="ECO:0000256" key="1">
    <source>
        <dbReference type="ARBA" id="ARBA00004651"/>
    </source>
</evidence>
<keyword evidence="14" id="KW-1185">Reference proteome</keyword>
<evidence type="ECO:0000256" key="2">
    <source>
        <dbReference type="ARBA" id="ARBA00022475"/>
    </source>
</evidence>
<reference evidence="13" key="2">
    <citation type="journal article" date="2023" name="Science">
        <title>Genomic signatures of disease resistance in endangered staghorn corals.</title>
        <authorList>
            <person name="Vollmer S.V."/>
            <person name="Selwyn J.D."/>
            <person name="Despard B.A."/>
            <person name="Roesel C.L."/>
        </authorList>
    </citation>
    <scope>NUCLEOTIDE SEQUENCE</scope>
    <source>
        <strain evidence="13">K2</strain>
    </source>
</reference>
<organism evidence="13 14">
    <name type="scientific">Acropora cervicornis</name>
    <name type="common">Staghorn coral</name>
    <dbReference type="NCBI Taxonomy" id="6130"/>
    <lineage>
        <taxon>Eukaryota</taxon>
        <taxon>Metazoa</taxon>
        <taxon>Cnidaria</taxon>
        <taxon>Anthozoa</taxon>
        <taxon>Hexacorallia</taxon>
        <taxon>Scleractinia</taxon>
        <taxon>Astrocoeniina</taxon>
        <taxon>Acroporidae</taxon>
        <taxon>Acropora</taxon>
    </lineage>
</organism>
<dbReference type="GO" id="GO:0001591">
    <property type="term" value="F:dopamine neurotransmitter receptor activity, coupled via Gi/Go"/>
    <property type="evidence" value="ECO:0007669"/>
    <property type="project" value="TreeGrafter"/>
</dbReference>
<name>A0AAD9Q3K2_ACRCE</name>
<comment type="caution">
    <text evidence="13">The sequence shown here is derived from an EMBL/GenBank/DDBJ whole genome shotgun (WGS) entry which is preliminary data.</text>
</comment>
<accession>A0AAD9Q3K2</accession>
<dbReference type="PROSITE" id="PS50262">
    <property type="entry name" value="G_PROTEIN_RECEP_F1_2"/>
    <property type="match status" value="1"/>
</dbReference>
<evidence type="ECO:0000256" key="3">
    <source>
        <dbReference type="ARBA" id="ARBA00022692"/>
    </source>
</evidence>
<comment type="subcellular location">
    <subcellularLocation>
        <location evidence="1">Cell membrane</location>
        <topology evidence="1">Multi-pass membrane protein</topology>
    </subcellularLocation>
</comment>
<feature type="transmembrane region" description="Helical" evidence="11">
    <location>
        <begin position="40"/>
        <end position="61"/>
    </location>
</feature>
<dbReference type="GO" id="GO:0005886">
    <property type="term" value="C:plasma membrane"/>
    <property type="evidence" value="ECO:0007669"/>
    <property type="project" value="UniProtKB-SubCell"/>
</dbReference>
<keyword evidence="3 10" id="KW-0812">Transmembrane</keyword>
<dbReference type="SMART" id="SM01381">
    <property type="entry name" value="7TM_GPCR_Srsx"/>
    <property type="match status" value="1"/>
</dbReference>
<sequence>MSNATADELLNNSFDAKQNATQMTGLEARTSLEVKVMFCIIYSIISLGIVFGNIAVVSVFLTKRKLRTRTSYFLVSLGISDIIVGCVGIPSFIYILANSVEFPSIVYVLWNTIDVLGATASIWHLMMISIERFYAIGWPFLHRVSSRKPYFCLIALTWSVSATLCCITVNLASSWWNYTLFISVLSFLWPLTVIIFVYIAMFIIASKSAPEKHRRSHGTNRETRVAKAILLVIGCFLIAWGPFFGLNFAYWACRSCVDIKYEVILAFKVLQYSSSLANPVIYAARIPGCYRAVLELYGRLLRCRKANYLNERQLYSLTYKNTSIGRSRAINRFSLPSNSYYTTSVEINNP</sequence>
<evidence type="ECO:0000313" key="13">
    <source>
        <dbReference type="EMBL" id="KAK2554021.1"/>
    </source>
</evidence>
<dbReference type="PANTHER" id="PTHR24248:SF199">
    <property type="entry name" value="IP13425P-RELATED"/>
    <property type="match status" value="1"/>
</dbReference>
<evidence type="ECO:0000256" key="4">
    <source>
        <dbReference type="ARBA" id="ARBA00022989"/>
    </source>
</evidence>
<dbReference type="InterPro" id="IPR017452">
    <property type="entry name" value="GPCR_Rhodpsn_7TM"/>
</dbReference>
<feature type="transmembrane region" description="Helical" evidence="11">
    <location>
        <begin position="73"/>
        <end position="96"/>
    </location>
</feature>
<evidence type="ECO:0000256" key="8">
    <source>
        <dbReference type="ARBA" id="ARBA00023170"/>
    </source>
</evidence>
<dbReference type="PROSITE" id="PS00237">
    <property type="entry name" value="G_PROTEIN_RECEP_F1_1"/>
    <property type="match status" value="1"/>
</dbReference>
<keyword evidence="9 10" id="KW-0807">Transducer</keyword>
<keyword evidence="7" id="KW-1015">Disulfide bond</keyword>
<dbReference type="PANTHER" id="PTHR24248">
    <property type="entry name" value="ADRENERGIC RECEPTOR-RELATED G-PROTEIN COUPLED RECEPTOR"/>
    <property type="match status" value="1"/>
</dbReference>
<dbReference type="Pfam" id="PF00001">
    <property type="entry name" value="7tm_1"/>
    <property type="match status" value="1"/>
</dbReference>
<dbReference type="AlphaFoldDB" id="A0AAD9Q3K2"/>
<evidence type="ECO:0000256" key="6">
    <source>
        <dbReference type="ARBA" id="ARBA00023136"/>
    </source>
</evidence>
<feature type="transmembrane region" description="Helical" evidence="11">
    <location>
        <begin position="108"/>
        <end position="130"/>
    </location>
</feature>
<keyword evidence="2" id="KW-1003">Cell membrane</keyword>
<keyword evidence="6 11" id="KW-0472">Membrane</keyword>
<dbReference type="SUPFAM" id="SSF81321">
    <property type="entry name" value="Family A G protein-coupled receptor-like"/>
    <property type="match status" value="1"/>
</dbReference>
<feature type="domain" description="G-protein coupled receptors family 1 profile" evidence="12">
    <location>
        <begin position="52"/>
        <end position="282"/>
    </location>
</feature>
<protein>
    <submittedName>
        <fullName evidence="13">Octopamine receptor beta-2R</fullName>
    </submittedName>
</protein>
<reference evidence="13" key="1">
    <citation type="journal article" date="2023" name="G3 (Bethesda)">
        <title>Whole genome assembly and annotation of the endangered Caribbean coral Acropora cervicornis.</title>
        <authorList>
            <person name="Selwyn J.D."/>
            <person name="Vollmer S.V."/>
        </authorList>
    </citation>
    <scope>NUCLEOTIDE SEQUENCE</scope>
    <source>
        <strain evidence="13">K2</strain>
    </source>
</reference>
<dbReference type="PRINTS" id="PR00237">
    <property type="entry name" value="GPCRRHODOPSN"/>
</dbReference>
<dbReference type="GO" id="GO:0004930">
    <property type="term" value="F:G protein-coupled receptor activity"/>
    <property type="evidence" value="ECO:0007669"/>
    <property type="project" value="UniProtKB-KW"/>
</dbReference>
<feature type="transmembrane region" description="Helical" evidence="11">
    <location>
        <begin position="225"/>
        <end position="251"/>
    </location>
</feature>
<evidence type="ECO:0000256" key="11">
    <source>
        <dbReference type="SAM" id="Phobius"/>
    </source>
</evidence>
<evidence type="ECO:0000256" key="5">
    <source>
        <dbReference type="ARBA" id="ARBA00023040"/>
    </source>
</evidence>
<dbReference type="InterPro" id="IPR000276">
    <property type="entry name" value="GPCR_Rhodpsn"/>
</dbReference>
<feature type="transmembrane region" description="Helical" evidence="11">
    <location>
        <begin position="150"/>
        <end position="172"/>
    </location>
</feature>
<proteinExistence type="inferred from homology"/>
<dbReference type="Gene3D" id="1.20.1070.10">
    <property type="entry name" value="Rhodopsin 7-helix transmembrane proteins"/>
    <property type="match status" value="1"/>
</dbReference>
<feature type="non-terminal residue" evidence="13">
    <location>
        <position position="350"/>
    </location>
</feature>
<evidence type="ECO:0000256" key="10">
    <source>
        <dbReference type="RuleBase" id="RU000688"/>
    </source>
</evidence>
<keyword evidence="5 10" id="KW-0297">G-protein coupled receptor</keyword>
<keyword evidence="8 10" id="KW-0675">Receptor</keyword>
<dbReference type="Proteomes" id="UP001249851">
    <property type="component" value="Unassembled WGS sequence"/>
</dbReference>
<dbReference type="GO" id="GO:0045202">
    <property type="term" value="C:synapse"/>
    <property type="evidence" value="ECO:0007669"/>
    <property type="project" value="GOC"/>
</dbReference>
<evidence type="ECO:0000256" key="9">
    <source>
        <dbReference type="ARBA" id="ARBA00023224"/>
    </source>
</evidence>